<organism evidence="1 2">
    <name type="scientific">Liparis tanakae</name>
    <name type="common">Tanaka's snailfish</name>
    <dbReference type="NCBI Taxonomy" id="230148"/>
    <lineage>
        <taxon>Eukaryota</taxon>
        <taxon>Metazoa</taxon>
        <taxon>Chordata</taxon>
        <taxon>Craniata</taxon>
        <taxon>Vertebrata</taxon>
        <taxon>Euteleostomi</taxon>
        <taxon>Actinopterygii</taxon>
        <taxon>Neopterygii</taxon>
        <taxon>Teleostei</taxon>
        <taxon>Neoteleostei</taxon>
        <taxon>Acanthomorphata</taxon>
        <taxon>Eupercaria</taxon>
        <taxon>Perciformes</taxon>
        <taxon>Cottioidei</taxon>
        <taxon>Cottales</taxon>
        <taxon>Liparidae</taxon>
        <taxon>Liparis</taxon>
    </lineage>
</organism>
<evidence type="ECO:0000313" key="2">
    <source>
        <dbReference type="Proteomes" id="UP000314294"/>
    </source>
</evidence>
<dbReference type="Proteomes" id="UP000314294">
    <property type="component" value="Unassembled WGS sequence"/>
</dbReference>
<dbReference type="AlphaFoldDB" id="A0A4Z2J3T8"/>
<reference evidence="1 2" key="1">
    <citation type="submission" date="2019-03" db="EMBL/GenBank/DDBJ databases">
        <title>First draft genome of Liparis tanakae, snailfish: a comprehensive survey of snailfish specific genes.</title>
        <authorList>
            <person name="Kim W."/>
            <person name="Song I."/>
            <person name="Jeong J.-H."/>
            <person name="Kim D."/>
            <person name="Kim S."/>
            <person name="Ryu S."/>
            <person name="Song J.Y."/>
            <person name="Lee S.K."/>
        </authorList>
    </citation>
    <scope>NUCLEOTIDE SEQUENCE [LARGE SCALE GENOMIC DNA]</scope>
    <source>
        <tissue evidence="1">Muscle</tissue>
    </source>
</reference>
<keyword evidence="2" id="KW-1185">Reference proteome</keyword>
<accession>A0A4Z2J3T8</accession>
<sequence length="97" mass="9593">MKKEAAADEEGDGEPCVLAPPAAWSPGWLELLSRQGVEASAVASPTGASEAAASASASPIEPYGDQTAYKCRSSCPPPSFRSIDATDGPTAAAAGAG</sequence>
<gene>
    <name evidence="1" type="ORF">EYF80_005449</name>
</gene>
<dbReference type="EMBL" id="SRLO01000028">
    <property type="protein sequence ID" value="TNN84122.1"/>
    <property type="molecule type" value="Genomic_DNA"/>
</dbReference>
<name>A0A4Z2J3T8_9TELE</name>
<proteinExistence type="predicted"/>
<protein>
    <submittedName>
        <fullName evidence="1">Uncharacterized protein</fullName>
    </submittedName>
</protein>
<evidence type="ECO:0000313" key="1">
    <source>
        <dbReference type="EMBL" id="TNN84122.1"/>
    </source>
</evidence>
<comment type="caution">
    <text evidence="1">The sequence shown here is derived from an EMBL/GenBank/DDBJ whole genome shotgun (WGS) entry which is preliminary data.</text>
</comment>